<dbReference type="PANTHER" id="PTHR35186">
    <property type="entry name" value="ANK_REP_REGION DOMAIN-CONTAINING PROTEIN"/>
    <property type="match status" value="1"/>
</dbReference>
<dbReference type="InterPro" id="IPR056002">
    <property type="entry name" value="DUF7580"/>
</dbReference>
<dbReference type="OrthoDB" id="3648680at2759"/>
<evidence type="ECO:0000313" key="2">
    <source>
        <dbReference type="EMBL" id="UJO15171.1"/>
    </source>
</evidence>
<protein>
    <recommendedName>
        <fullName evidence="1">DUF7580 domain-containing protein</fullName>
    </recommendedName>
</protein>
<proteinExistence type="predicted"/>
<name>A0A9Q8LCU1_PASFU</name>
<evidence type="ECO:0000259" key="1">
    <source>
        <dbReference type="Pfam" id="PF24476"/>
    </source>
</evidence>
<gene>
    <name evidence="2" type="ORF">CLAFUR5_08631</name>
</gene>
<feature type="domain" description="DUF7580" evidence="1">
    <location>
        <begin position="3"/>
        <end position="147"/>
    </location>
</feature>
<evidence type="ECO:0000313" key="3">
    <source>
        <dbReference type="Proteomes" id="UP000756132"/>
    </source>
</evidence>
<dbReference type="PANTHER" id="PTHR35186:SF4">
    <property type="entry name" value="PRION-INHIBITION AND PROPAGATION HELO DOMAIN-CONTAINING PROTEIN"/>
    <property type="match status" value="1"/>
</dbReference>
<dbReference type="RefSeq" id="XP_047759537.1">
    <property type="nucleotide sequence ID" value="XM_047907779.1"/>
</dbReference>
<reference evidence="2" key="1">
    <citation type="submission" date="2021-12" db="EMBL/GenBank/DDBJ databases">
        <authorList>
            <person name="Zaccaron A."/>
            <person name="Stergiopoulos I."/>
        </authorList>
    </citation>
    <scope>NUCLEOTIDE SEQUENCE</scope>
    <source>
        <strain evidence="2">Race5_Kim</strain>
    </source>
</reference>
<sequence length="155" mass="17531">MEWLPEHWSKDKIVLFKRANGSVAGHPFITAELTKAQGQVLQNAVPSRSHSLIRNQEVFCFGLVLIEIALGKSFEELRAPGTPKDPLCDLSEAARLEEEVYLTAGLRYGDVVRRCIRCDFGERDNGWDDPAFRKKFYEGVVAELAQDTADLEHLR</sequence>
<accession>A0A9Q8LCU1</accession>
<organism evidence="2 3">
    <name type="scientific">Passalora fulva</name>
    <name type="common">Tomato leaf mold</name>
    <name type="synonym">Cladosporium fulvum</name>
    <dbReference type="NCBI Taxonomy" id="5499"/>
    <lineage>
        <taxon>Eukaryota</taxon>
        <taxon>Fungi</taxon>
        <taxon>Dikarya</taxon>
        <taxon>Ascomycota</taxon>
        <taxon>Pezizomycotina</taxon>
        <taxon>Dothideomycetes</taxon>
        <taxon>Dothideomycetidae</taxon>
        <taxon>Mycosphaerellales</taxon>
        <taxon>Mycosphaerellaceae</taxon>
        <taxon>Fulvia</taxon>
    </lineage>
</organism>
<reference evidence="2" key="2">
    <citation type="journal article" date="2022" name="Microb. Genom.">
        <title>A chromosome-scale genome assembly of the tomato pathogen Cladosporium fulvum reveals a compartmentalized genome architecture and the presence of a dispensable chromosome.</title>
        <authorList>
            <person name="Zaccaron A.Z."/>
            <person name="Chen L.H."/>
            <person name="Samaras A."/>
            <person name="Stergiopoulos I."/>
        </authorList>
    </citation>
    <scope>NUCLEOTIDE SEQUENCE</scope>
    <source>
        <strain evidence="2">Race5_Kim</strain>
    </source>
</reference>
<dbReference type="GeneID" id="71988509"/>
<dbReference type="Proteomes" id="UP000756132">
    <property type="component" value="Chromosome 3"/>
</dbReference>
<dbReference type="EMBL" id="CP090165">
    <property type="protein sequence ID" value="UJO15171.1"/>
    <property type="molecule type" value="Genomic_DNA"/>
</dbReference>
<dbReference type="OMA" id="MEWLPEH"/>
<dbReference type="KEGG" id="ffu:CLAFUR5_08631"/>
<dbReference type="Pfam" id="PF24476">
    <property type="entry name" value="DUF7580"/>
    <property type="match status" value="1"/>
</dbReference>
<keyword evidence="3" id="KW-1185">Reference proteome</keyword>
<dbReference type="AlphaFoldDB" id="A0A9Q8LCU1"/>